<reference evidence="1" key="1">
    <citation type="submission" date="2021-05" db="EMBL/GenBank/DDBJ databases">
        <authorList>
            <person name="Khan N."/>
        </authorList>
    </citation>
    <scope>NUCLEOTIDE SEQUENCE</scope>
</reference>
<accession>A0A8J2NFV1</accession>
<dbReference type="Proteomes" id="UP000693738">
    <property type="component" value="Unassembled WGS sequence"/>
</dbReference>
<proteinExistence type="predicted"/>
<evidence type="ECO:0000313" key="1">
    <source>
        <dbReference type="EMBL" id="CAG7557079.1"/>
    </source>
</evidence>
<protein>
    <submittedName>
        <fullName evidence="1">Uncharacterized protein</fullName>
    </submittedName>
</protein>
<evidence type="ECO:0000313" key="2">
    <source>
        <dbReference type="Proteomes" id="UP000693738"/>
    </source>
</evidence>
<gene>
    <name evidence="1" type="ORF">FEQUK3_LOCUS2802</name>
</gene>
<sequence>MRAHGNVAWPVNNLCYNSMMLWLHNWKEADALRKINYTHVAWIIKQVELFLRADLKGVSKKAGKLITILVIAAYKERQSRFQQRLYR</sequence>
<organism evidence="1 2">
    <name type="scientific">Fusarium equiseti</name>
    <name type="common">Fusarium scirpi</name>
    <dbReference type="NCBI Taxonomy" id="61235"/>
    <lineage>
        <taxon>Eukaryota</taxon>
        <taxon>Fungi</taxon>
        <taxon>Dikarya</taxon>
        <taxon>Ascomycota</taxon>
        <taxon>Pezizomycotina</taxon>
        <taxon>Sordariomycetes</taxon>
        <taxon>Hypocreomycetidae</taxon>
        <taxon>Hypocreales</taxon>
        <taxon>Nectriaceae</taxon>
        <taxon>Fusarium</taxon>
        <taxon>Fusarium incarnatum-equiseti species complex</taxon>
    </lineage>
</organism>
<name>A0A8J2NFV1_FUSEQ</name>
<dbReference type="EMBL" id="CAJSTJ010000111">
    <property type="protein sequence ID" value="CAG7557079.1"/>
    <property type="molecule type" value="Genomic_DNA"/>
</dbReference>
<comment type="caution">
    <text evidence="1">The sequence shown here is derived from an EMBL/GenBank/DDBJ whole genome shotgun (WGS) entry which is preliminary data.</text>
</comment>
<dbReference type="AlphaFoldDB" id="A0A8J2NFV1"/>